<dbReference type="Gene3D" id="3.40.50.300">
    <property type="entry name" value="P-loop containing nucleotide triphosphate hydrolases"/>
    <property type="match status" value="1"/>
</dbReference>
<dbReference type="GO" id="GO:0003677">
    <property type="term" value="F:DNA binding"/>
    <property type="evidence" value="ECO:0007669"/>
    <property type="project" value="UniProtKB-KW"/>
</dbReference>
<dbReference type="GO" id="GO:0016887">
    <property type="term" value="F:ATP hydrolysis activity"/>
    <property type="evidence" value="ECO:0007669"/>
    <property type="project" value="InterPro"/>
</dbReference>
<organism evidence="11">
    <name type="scientific">Medioppia subpectinata</name>
    <dbReference type="NCBI Taxonomy" id="1979941"/>
    <lineage>
        <taxon>Eukaryota</taxon>
        <taxon>Metazoa</taxon>
        <taxon>Ecdysozoa</taxon>
        <taxon>Arthropoda</taxon>
        <taxon>Chelicerata</taxon>
        <taxon>Arachnida</taxon>
        <taxon>Acari</taxon>
        <taxon>Acariformes</taxon>
        <taxon>Sarcoptiformes</taxon>
        <taxon>Oribatida</taxon>
        <taxon>Brachypylina</taxon>
        <taxon>Oppioidea</taxon>
        <taxon>Oppiidae</taxon>
        <taxon>Medioppia</taxon>
    </lineage>
</organism>
<evidence type="ECO:0000256" key="1">
    <source>
        <dbReference type="ARBA" id="ARBA00004123"/>
    </source>
</evidence>
<dbReference type="InterPro" id="IPR044574">
    <property type="entry name" value="ARIP4-like"/>
</dbReference>
<dbReference type="InterPro" id="IPR014001">
    <property type="entry name" value="Helicase_ATP-bd"/>
</dbReference>
<dbReference type="SMART" id="SM00487">
    <property type="entry name" value="DEXDc"/>
    <property type="match status" value="1"/>
</dbReference>
<dbReference type="GO" id="GO:0005524">
    <property type="term" value="F:ATP binding"/>
    <property type="evidence" value="ECO:0007669"/>
    <property type="project" value="UniProtKB-KW"/>
</dbReference>
<evidence type="ECO:0000259" key="10">
    <source>
        <dbReference type="PROSITE" id="PS51194"/>
    </source>
</evidence>
<evidence type="ECO:0000256" key="8">
    <source>
        <dbReference type="ARBA" id="ARBA00023242"/>
    </source>
</evidence>
<evidence type="ECO:0000256" key="2">
    <source>
        <dbReference type="ARBA" id="ARBA00007025"/>
    </source>
</evidence>
<dbReference type="SUPFAM" id="SSF52540">
    <property type="entry name" value="P-loop containing nucleoside triphosphate hydrolases"/>
    <property type="match status" value="2"/>
</dbReference>
<keyword evidence="3" id="KW-0547">Nucleotide-binding</keyword>
<evidence type="ECO:0000259" key="9">
    <source>
        <dbReference type="PROSITE" id="PS51192"/>
    </source>
</evidence>
<dbReference type="GO" id="GO:0005634">
    <property type="term" value="C:nucleus"/>
    <property type="evidence" value="ECO:0007669"/>
    <property type="project" value="UniProtKB-SubCell"/>
</dbReference>
<protein>
    <submittedName>
        <fullName evidence="11">Uncharacterized protein</fullName>
    </submittedName>
</protein>
<dbReference type="EMBL" id="CAJPIZ010009364">
    <property type="protein sequence ID" value="CAG2111806.1"/>
    <property type="molecule type" value="Genomic_DNA"/>
</dbReference>
<name>A0A7R9KY63_9ACAR</name>
<dbReference type="InterPro" id="IPR049730">
    <property type="entry name" value="SNF2/RAD54-like_C"/>
</dbReference>
<keyword evidence="6" id="KW-0067">ATP-binding</keyword>
<sequence length="751" mass="85557">MSGAEHNEDGLAADLQRLAVDDKYKHLSRDTQKAIVGEEKRIQRLKDRYRNRDDNESTDYWLHTDDRHNQKSRRVVVNVEHPSGEPDVCLSEKISKAVNAHQIGGIRFLYDNIIETVDHFKKTPNSDGFGCILSHAMGLGKTLQVIGFCEALFVHKILKKANRVLIIAPVGTLANWSAEFKKWSPLKHPYALFVVDSSELYLRRAREVEEWRQKGGVLLIGYEMFRGLTKDNDFKTKQFAGQDPEVLSRTLTELRAALLSPGPDVVVCDEGHRIKNYKTQSAKSLQEIQTRRRIVLTGTPLQNNLMEYWSMVDFARPHYLGLQKNFKQIVDRPIRDGLYTDSTADQIQLMRGLTFVLHEKTKGFVQRRSHDVFKTVLPSKREFRIHVRFTEIQKRLMEALIGTAIDKPEEIGCMDGKAVSILTLFAICSKIWNHPDVIHDVMVDNSKDKARDQDLNAADNDSAEALAEEPVQRKANYQFAEEILNGYKREVVTNSYKMVLLLEIISKSLMKGDKVLVFSQWLATLDTIEDFIDGKKLAKSSALWRKGVTYYRLDGSTPVKTRETYIERFNTNKKAKLFLISTRAGGLGINLTGANRIVVMDAAWNPCHDSQATCRIYRYGQRKKSYIYRFICDNSLEKKVSNKQVCKQGMSKRVVDGKTVRSAVSLRDSQSLVKELRPIDEPVVQSYAKNALSPLKDSLLESICGKCNHAITGLPESYDSLFEERVDQILTAQEKESAVKGYESKEKSISH</sequence>
<keyword evidence="8" id="KW-0539">Nucleus</keyword>
<feature type="domain" description="Helicase C-terminal" evidence="10">
    <location>
        <begin position="497"/>
        <end position="661"/>
    </location>
</feature>
<dbReference type="Pfam" id="PF00176">
    <property type="entry name" value="SNF2-rel_dom"/>
    <property type="match status" value="1"/>
</dbReference>
<dbReference type="Pfam" id="PF00271">
    <property type="entry name" value="Helicase_C"/>
    <property type="match status" value="1"/>
</dbReference>
<dbReference type="InterPro" id="IPR001650">
    <property type="entry name" value="Helicase_C-like"/>
</dbReference>
<accession>A0A7R9KY63</accession>
<dbReference type="EMBL" id="OC863939">
    <property type="protein sequence ID" value="CAD7631376.1"/>
    <property type="molecule type" value="Genomic_DNA"/>
</dbReference>
<feature type="domain" description="Helicase ATP-binding" evidence="9">
    <location>
        <begin position="122"/>
        <end position="318"/>
    </location>
</feature>
<reference evidence="11" key="1">
    <citation type="submission" date="2020-11" db="EMBL/GenBank/DDBJ databases">
        <authorList>
            <person name="Tran Van P."/>
        </authorList>
    </citation>
    <scope>NUCLEOTIDE SEQUENCE</scope>
</reference>
<dbReference type="OrthoDB" id="21111at2759"/>
<dbReference type="InterPro" id="IPR000330">
    <property type="entry name" value="SNF2_N"/>
</dbReference>
<keyword evidence="12" id="KW-1185">Reference proteome</keyword>
<dbReference type="AlphaFoldDB" id="A0A7R9KY63"/>
<dbReference type="PROSITE" id="PS51192">
    <property type="entry name" value="HELICASE_ATP_BIND_1"/>
    <property type="match status" value="1"/>
</dbReference>
<evidence type="ECO:0000256" key="5">
    <source>
        <dbReference type="ARBA" id="ARBA00022806"/>
    </source>
</evidence>
<comment type="subcellular location">
    <subcellularLocation>
        <location evidence="1">Nucleus</location>
    </subcellularLocation>
</comment>
<evidence type="ECO:0000256" key="6">
    <source>
        <dbReference type="ARBA" id="ARBA00022840"/>
    </source>
</evidence>
<dbReference type="CDD" id="cd18007">
    <property type="entry name" value="DEXHc_ATRX-like"/>
    <property type="match status" value="1"/>
</dbReference>
<evidence type="ECO:0000256" key="3">
    <source>
        <dbReference type="ARBA" id="ARBA00022741"/>
    </source>
</evidence>
<keyword evidence="4" id="KW-0378">Hydrolase</keyword>
<evidence type="ECO:0000256" key="7">
    <source>
        <dbReference type="ARBA" id="ARBA00023125"/>
    </source>
</evidence>
<dbReference type="Proteomes" id="UP000759131">
    <property type="component" value="Unassembled WGS sequence"/>
</dbReference>
<dbReference type="PANTHER" id="PTHR45797:SF1">
    <property type="entry name" value="HELICASE ARIP4"/>
    <property type="match status" value="1"/>
</dbReference>
<evidence type="ECO:0000256" key="4">
    <source>
        <dbReference type="ARBA" id="ARBA00022801"/>
    </source>
</evidence>
<dbReference type="PANTHER" id="PTHR45797">
    <property type="entry name" value="RAD54-LIKE"/>
    <property type="match status" value="1"/>
</dbReference>
<evidence type="ECO:0000313" key="12">
    <source>
        <dbReference type="Proteomes" id="UP000759131"/>
    </source>
</evidence>
<proteinExistence type="inferred from homology"/>
<comment type="similarity">
    <text evidence="2">Belongs to the SNF2/RAD54 helicase family.</text>
</comment>
<evidence type="ECO:0000313" key="11">
    <source>
        <dbReference type="EMBL" id="CAD7631376.1"/>
    </source>
</evidence>
<dbReference type="Gene3D" id="3.40.50.10810">
    <property type="entry name" value="Tandem AAA-ATPase domain"/>
    <property type="match status" value="1"/>
</dbReference>
<dbReference type="CDD" id="cd18793">
    <property type="entry name" value="SF2_C_SNF"/>
    <property type="match status" value="1"/>
</dbReference>
<dbReference type="GO" id="GO:0004386">
    <property type="term" value="F:helicase activity"/>
    <property type="evidence" value="ECO:0007669"/>
    <property type="project" value="UniProtKB-KW"/>
</dbReference>
<dbReference type="PROSITE" id="PS51194">
    <property type="entry name" value="HELICASE_CTER"/>
    <property type="match status" value="1"/>
</dbReference>
<keyword evidence="5" id="KW-0347">Helicase</keyword>
<dbReference type="SMART" id="SM00490">
    <property type="entry name" value="HELICc"/>
    <property type="match status" value="1"/>
</dbReference>
<gene>
    <name evidence="11" type="ORF">OSB1V03_LOCUS11785</name>
</gene>
<dbReference type="InterPro" id="IPR038718">
    <property type="entry name" value="SNF2-like_sf"/>
</dbReference>
<keyword evidence="7" id="KW-0238">DNA-binding</keyword>
<dbReference type="InterPro" id="IPR027417">
    <property type="entry name" value="P-loop_NTPase"/>
</dbReference>